<feature type="compositionally biased region" description="Basic and acidic residues" evidence="2">
    <location>
        <begin position="569"/>
        <end position="589"/>
    </location>
</feature>
<name>A0A183SJ51_SCHSO</name>
<feature type="coiled-coil region" evidence="1">
    <location>
        <begin position="289"/>
        <end position="316"/>
    </location>
</feature>
<proteinExistence type="predicted"/>
<dbReference type="Proteomes" id="UP000275846">
    <property type="component" value="Unassembled WGS sequence"/>
</dbReference>
<evidence type="ECO:0000256" key="2">
    <source>
        <dbReference type="SAM" id="MobiDB-lite"/>
    </source>
</evidence>
<keyword evidence="4" id="KW-1185">Reference proteome</keyword>
<evidence type="ECO:0000313" key="4">
    <source>
        <dbReference type="Proteomes" id="UP000275846"/>
    </source>
</evidence>
<feature type="coiled-coil region" evidence="1">
    <location>
        <begin position="231"/>
        <end position="265"/>
    </location>
</feature>
<protein>
    <submittedName>
        <fullName evidence="5">Dynactin domain-containing protein</fullName>
    </submittedName>
</protein>
<keyword evidence="1" id="KW-0175">Coiled coil</keyword>
<evidence type="ECO:0000313" key="3">
    <source>
        <dbReference type="EMBL" id="VDL90634.1"/>
    </source>
</evidence>
<feature type="region of interest" description="Disordered" evidence="2">
    <location>
        <begin position="557"/>
        <end position="589"/>
    </location>
</feature>
<evidence type="ECO:0000256" key="1">
    <source>
        <dbReference type="SAM" id="Coils"/>
    </source>
</evidence>
<accession>A0A183SJ51</accession>
<dbReference type="WBParaSite" id="SSLN_0000439601-mRNA-1">
    <property type="protein sequence ID" value="SSLN_0000439601-mRNA-1"/>
    <property type="gene ID" value="SSLN_0000439601"/>
</dbReference>
<feature type="region of interest" description="Disordered" evidence="2">
    <location>
        <begin position="523"/>
        <end position="544"/>
    </location>
</feature>
<feature type="coiled-coil region" evidence="1">
    <location>
        <begin position="447"/>
        <end position="474"/>
    </location>
</feature>
<gene>
    <name evidence="3" type="ORF">SSLN_LOCUS4249</name>
</gene>
<reference evidence="5" key="1">
    <citation type="submission" date="2016-06" db="UniProtKB">
        <authorList>
            <consortium name="WormBaseParasite"/>
        </authorList>
    </citation>
    <scope>IDENTIFICATION</scope>
</reference>
<feature type="coiled-coil region" evidence="1">
    <location>
        <begin position="9"/>
        <end position="152"/>
    </location>
</feature>
<organism evidence="5">
    <name type="scientific">Schistocephalus solidus</name>
    <name type="common">Tapeworm</name>
    <dbReference type="NCBI Taxonomy" id="70667"/>
    <lineage>
        <taxon>Eukaryota</taxon>
        <taxon>Metazoa</taxon>
        <taxon>Spiralia</taxon>
        <taxon>Lophotrochozoa</taxon>
        <taxon>Platyhelminthes</taxon>
        <taxon>Cestoda</taxon>
        <taxon>Eucestoda</taxon>
        <taxon>Diphyllobothriidea</taxon>
        <taxon>Diphyllobothriidae</taxon>
        <taxon>Schistocephalus</taxon>
    </lineage>
</organism>
<evidence type="ECO:0000313" key="5">
    <source>
        <dbReference type="WBParaSite" id="SSLN_0000439601-mRNA-1"/>
    </source>
</evidence>
<dbReference type="AlphaFoldDB" id="A0A183SJ51"/>
<sequence>MAPGWGLVAQALQQEVFSLKARLEAKTKMEADYLEEIEQLKRELSELQNELKATQHAQPVSRDQESINLVEPDTELHDVLTSEIEDLRNKLKAVELENRGLRERLDILELTKDATSLNLSCDPVLAETNLELEHLREQLQVCQSEKTRMERLLAEKDADIESAHCHASELQMALNMTSFFALEPLSLKAFLPYSPTFQQATREELADAVTELEYLKIQSNPSSNSRGNSIFSELEDRRVRAEKLVAKQKAKIDQLRQDLALVRSESRQRMLQFIQETEDKFNKRDTQIIEDLKAERDRLVLEVDRLEATLRVFKDEKYVYGIVNSEPPLERVKTANRARQYQTDVVEEDSKVGVLDTYCLGDIALVSSIVVISRALVHRNAAAAVLVYYLLQAYVTAMWRDARSMATVEMLHSKRVIPSTYLLHALREADKFAEAFRPGKNNGKRLIAALESRLMDASQRVSEAEEKVEALRRRLLVSSHARYELSRELLQQMALLKRLTTEMQAMKESPSDAGAKENIAPLSNSVEADNPSKVPSPLPTAAVRDAQNSGPVFLWEVDSAKHTGAQEPDDGRRRQQREKMAEELGCKPS</sequence>
<reference evidence="3 4" key="2">
    <citation type="submission" date="2018-11" db="EMBL/GenBank/DDBJ databases">
        <authorList>
            <consortium name="Pathogen Informatics"/>
        </authorList>
    </citation>
    <scope>NUCLEOTIDE SEQUENCE [LARGE SCALE GENOMIC DNA]</scope>
    <source>
        <strain evidence="3 4">NST_G2</strain>
    </source>
</reference>
<dbReference type="EMBL" id="UYSU01032798">
    <property type="protein sequence ID" value="VDL90634.1"/>
    <property type="molecule type" value="Genomic_DNA"/>
</dbReference>
<dbReference type="OrthoDB" id="2121607at2759"/>